<dbReference type="Pfam" id="PF13426">
    <property type="entry name" value="PAS_9"/>
    <property type="match status" value="1"/>
</dbReference>
<dbReference type="SMART" id="SM00387">
    <property type="entry name" value="HATPase_c"/>
    <property type="match status" value="1"/>
</dbReference>
<dbReference type="CDD" id="cd00130">
    <property type="entry name" value="PAS"/>
    <property type="match status" value="1"/>
</dbReference>
<dbReference type="SUPFAM" id="SSF55874">
    <property type="entry name" value="ATPase domain of HSP90 chaperone/DNA topoisomerase II/histidine kinase"/>
    <property type="match status" value="1"/>
</dbReference>
<dbReference type="SUPFAM" id="SSF55785">
    <property type="entry name" value="PYP-like sensor domain (PAS domain)"/>
    <property type="match status" value="1"/>
</dbReference>
<dbReference type="Proteomes" id="UP000830401">
    <property type="component" value="Plasmid unnamed4"/>
</dbReference>
<keyword evidence="10" id="KW-0902">Two-component regulatory system</keyword>
<evidence type="ECO:0000256" key="3">
    <source>
        <dbReference type="ARBA" id="ARBA00012438"/>
    </source>
</evidence>
<dbReference type="InterPro" id="IPR000700">
    <property type="entry name" value="PAS-assoc_C"/>
</dbReference>
<dbReference type="Gene3D" id="3.30.450.20">
    <property type="entry name" value="PAS domain"/>
    <property type="match status" value="1"/>
</dbReference>
<evidence type="ECO:0000256" key="1">
    <source>
        <dbReference type="ARBA" id="ARBA00000085"/>
    </source>
</evidence>
<evidence type="ECO:0000256" key="7">
    <source>
        <dbReference type="ARBA" id="ARBA00022777"/>
    </source>
</evidence>
<dbReference type="PROSITE" id="PS50109">
    <property type="entry name" value="HIS_KIN"/>
    <property type="match status" value="1"/>
</dbReference>
<protein>
    <recommendedName>
        <fullName evidence="3">histidine kinase</fullName>
        <ecNumber evidence="3">2.7.13.3</ecNumber>
    </recommendedName>
</protein>
<dbReference type="InterPro" id="IPR003594">
    <property type="entry name" value="HATPase_dom"/>
</dbReference>
<feature type="domain" description="Histidine kinase" evidence="12">
    <location>
        <begin position="181"/>
        <end position="360"/>
    </location>
</feature>
<dbReference type="EMBL" id="CP095065">
    <property type="protein sequence ID" value="UOQ69363.1"/>
    <property type="molecule type" value="Genomic_DNA"/>
</dbReference>
<keyword evidence="7 14" id="KW-0418">Kinase</keyword>
<keyword evidence="5" id="KW-0812">Transmembrane</keyword>
<accession>A0ABY4GER7</accession>
<dbReference type="SUPFAM" id="SSF47384">
    <property type="entry name" value="Homodimeric domain of signal transducing histidine kinase"/>
    <property type="match status" value="1"/>
</dbReference>
<dbReference type="InterPro" id="IPR036097">
    <property type="entry name" value="HisK_dim/P_sf"/>
</dbReference>
<dbReference type="SMART" id="SM00388">
    <property type="entry name" value="HisKA"/>
    <property type="match status" value="1"/>
</dbReference>
<evidence type="ECO:0000256" key="8">
    <source>
        <dbReference type="ARBA" id="ARBA00022840"/>
    </source>
</evidence>
<keyword evidence="6" id="KW-0547">Nucleotide-binding</keyword>
<evidence type="ECO:0000256" key="9">
    <source>
        <dbReference type="ARBA" id="ARBA00022989"/>
    </source>
</evidence>
<keyword evidence="8" id="KW-0067">ATP-binding</keyword>
<dbReference type="Pfam" id="PF02518">
    <property type="entry name" value="HATPase_c"/>
    <property type="match status" value="1"/>
</dbReference>
<dbReference type="PROSITE" id="PS50113">
    <property type="entry name" value="PAC"/>
    <property type="match status" value="1"/>
</dbReference>
<dbReference type="CDD" id="cd00082">
    <property type="entry name" value="HisKA"/>
    <property type="match status" value="1"/>
</dbReference>
<dbReference type="InterPro" id="IPR035965">
    <property type="entry name" value="PAS-like_dom_sf"/>
</dbReference>
<dbReference type="PANTHER" id="PTHR42878:SF7">
    <property type="entry name" value="SENSOR HISTIDINE KINASE GLRK"/>
    <property type="match status" value="1"/>
</dbReference>
<dbReference type="Pfam" id="PF00512">
    <property type="entry name" value="HisKA"/>
    <property type="match status" value="1"/>
</dbReference>
<name>A0ABY4GER7_9BACT</name>
<evidence type="ECO:0000256" key="6">
    <source>
        <dbReference type="ARBA" id="ARBA00022741"/>
    </source>
</evidence>
<dbReference type="InterPro" id="IPR005467">
    <property type="entry name" value="His_kinase_dom"/>
</dbReference>
<dbReference type="PANTHER" id="PTHR42878">
    <property type="entry name" value="TWO-COMPONENT HISTIDINE KINASE"/>
    <property type="match status" value="1"/>
</dbReference>
<keyword evidence="4" id="KW-0808">Transferase</keyword>
<sequence>MLSPQPEPLSLEAQLAALQEENRQLRAGQLVAQVVQAAADDEEQRQARFRTVFENSPFGQKIITSDLLIRQANQAVVKMLGCGRLEDVVGHRILEFAHPDFADDWRYLQQRLWAHKLPHFRLETCLVRPDGSSFWCQVTSIRFPDGEHELGYTQLEDISERKALELSLKRLYDAQETILHLVTHDVKTPIAHIQLLTDLLQRQAAMAPQAPDEAQDTARYLALIRQACAEANKLLQDVLFLGSLDAAHLKKQPTDLVALLERRLAPHQLVAHDKNLTLTLEVLTQPLQANLNADIFGRVVDNLVSNALKFTPAGGQVTVQLQECPGCVQLTVRDTGIGIPAALQEQLFDKFSSSARVGVGARPARGWACLLPARLCCCTAASCGWRARRAWAPAFLWSCTKQDSGV</sequence>
<gene>
    <name evidence="14" type="ORF">MUN86_27095</name>
</gene>
<dbReference type="EC" id="2.7.13.3" evidence="3"/>
<evidence type="ECO:0000256" key="4">
    <source>
        <dbReference type="ARBA" id="ARBA00022679"/>
    </source>
</evidence>
<evidence type="ECO:0000313" key="14">
    <source>
        <dbReference type="EMBL" id="UOQ69363.1"/>
    </source>
</evidence>
<dbReference type="InterPro" id="IPR000014">
    <property type="entry name" value="PAS"/>
</dbReference>
<evidence type="ECO:0000256" key="2">
    <source>
        <dbReference type="ARBA" id="ARBA00004141"/>
    </source>
</evidence>
<evidence type="ECO:0000313" key="15">
    <source>
        <dbReference type="Proteomes" id="UP000830401"/>
    </source>
</evidence>
<keyword evidence="11" id="KW-0472">Membrane</keyword>
<keyword evidence="14" id="KW-0614">Plasmid</keyword>
<dbReference type="Gene3D" id="3.30.565.10">
    <property type="entry name" value="Histidine kinase-like ATPase, C-terminal domain"/>
    <property type="match status" value="1"/>
</dbReference>
<dbReference type="Gene3D" id="1.10.287.130">
    <property type="match status" value="1"/>
</dbReference>
<dbReference type="GO" id="GO:0016301">
    <property type="term" value="F:kinase activity"/>
    <property type="evidence" value="ECO:0007669"/>
    <property type="project" value="UniProtKB-KW"/>
</dbReference>
<dbReference type="InterPro" id="IPR003661">
    <property type="entry name" value="HisK_dim/P_dom"/>
</dbReference>
<keyword evidence="15" id="KW-1185">Reference proteome</keyword>
<geneLocation type="plasmid" evidence="14 15">
    <name>unnamed4</name>
</geneLocation>
<evidence type="ECO:0000256" key="5">
    <source>
        <dbReference type="ARBA" id="ARBA00022692"/>
    </source>
</evidence>
<dbReference type="SMART" id="SM00091">
    <property type="entry name" value="PAS"/>
    <property type="match status" value="1"/>
</dbReference>
<evidence type="ECO:0000256" key="10">
    <source>
        <dbReference type="ARBA" id="ARBA00023012"/>
    </source>
</evidence>
<dbReference type="InterPro" id="IPR050351">
    <property type="entry name" value="BphY/WalK/GraS-like"/>
</dbReference>
<comment type="catalytic activity">
    <reaction evidence="1">
        <text>ATP + protein L-histidine = ADP + protein N-phospho-L-histidine.</text>
        <dbReference type="EC" id="2.7.13.3"/>
    </reaction>
</comment>
<reference evidence="14" key="1">
    <citation type="submission" date="2022-04" db="EMBL/GenBank/DDBJ databases">
        <title>Hymenobacter sp. isolated from the air.</title>
        <authorList>
            <person name="Won M."/>
            <person name="Lee C.-M."/>
            <person name="Woen H.-Y."/>
            <person name="Kwon S.-W."/>
        </authorList>
    </citation>
    <scope>NUCLEOTIDE SEQUENCE</scope>
    <source>
        <strain evidence="14">5420S-77</strain>
        <plasmid evidence="14">unnamed4</plasmid>
    </source>
</reference>
<evidence type="ECO:0000259" key="12">
    <source>
        <dbReference type="PROSITE" id="PS50109"/>
    </source>
</evidence>
<organism evidence="14 15">
    <name type="scientific">Hymenobacter volaticus</name>
    <dbReference type="NCBI Taxonomy" id="2932254"/>
    <lineage>
        <taxon>Bacteria</taxon>
        <taxon>Pseudomonadati</taxon>
        <taxon>Bacteroidota</taxon>
        <taxon>Cytophagia</taxon>
        <taxon>Cytophagales</taxon>
        <taxon>Hymenobacteraceae</taxon>
        <taxon>Hymenobacter</taxon>
    </lineage>
</organism>
<keyword evidence="9" id="KW-1133">Transmembrane helix</keyword>
<evidence type="ECO:0000256" key="11">
    <source>
        <dbReference type="ARBA" id="ARBA00023136"/>
    </source>
</evidence>
<dbReference type="CDD" id="cd00075">
    <property type="entry name" value="HATPase"/>
    <property type="match status" value="1"/>
</dbReference>
<feature type="domain" description="PAC" evidence="13">
    <location>
        <begin position="120"/>
        <end position="170"/>
    </location>
</feature>
<proteinExistence type="predicted"/>
<dbReference type="InterPro" id="IPR036890">
    <property type="entry name" value="HATPase_C_sf"/>
</dbReference>
<comment type="subcellular location">
    <subcellularLocation>
        <location evidence="2">Membrane</location>
        <topology evidence="2">Multi-pass membrane protein</topology>
    </subcellularLocation>
</comment>
<dbReference type="NCBIfam" id="TIGR00229">
    <property type="entry name" value="sensory_box"/>
    <property type="match status" value="1"/>
</dbReference>
<evidence type="ECO:0000259" key="13">
    <source>
        <dbReference type="PROSITE" id="PS50113"/>
    </source>
</evidence>